<keyword evidence="2" id="KW-1185">Reference proteome</keyword>
<name>Q2W7P2_PARM1</name>
<dbReference type="KEGG" id="mag:amb1329"/>
<sequence length="50" mass="5506">MPNANQTFTAHVDPVSPPMFRPASWAGKFGGGAGYRPRVRNVYSVWRLAS</sequence>
<dbReference type="AlphaFoldDB" id="Q2W7P2"/>
<organism evidence="1 2">
    <name type="scientific">Paramagnetospirillum magneticum (strain ATCC 700264 / AMB-1)</name>
    <name type="common">Magnetospirillum magneticum</name>
    <dbReference type="NCBI Taxonomy" id="342108"/>
    <lineage>
        <taxon>Bacteria</taxon>
        <taxon>Pseudomonadati</taxon>
        <taxon>Pseudomonadota</taxon>
        <taxon>Alphaproteobacteria</taxon>
        <taxon>Rhodospirillales</taxon>
        <taxon>Magnetospirillaceae</taxon>
        <taxon>Paramagnetospirillum</taxon>
    </lineage>
</organism>
<proteinExistence type="predicted"/>
<reference evidence="1 2" key="1">
    <citation type="journal article" date="2005" name="DNA Res.">
        <title>Complete genome sequence of the facultative anaerobic magnetotactic bacterium Magnetospirillum sp. strain AMB-1.</title>
        <authorList>
            <person name="Matsunaga T."/>
            <person name="Okamura Y."/>
            <person name="Fukuda Y."/>
            <person name="Wahyudi A.T."/>
            <person name="Murase Y."/>
            <person name="Takeyama H."/>
        </authorList>
    </citation>
    <scope>NUCLEOTIDE SEQUENCE [LARGE SCALE GENOMIC DNA]</scope>
    <source>
        <strain evidence="2">ATCC 700264 / AMB-1</strain>
    </source>
</reference>
<gene>
    <name evidence="1" type="ordered locus">amb1329</name>
</gene>
<protein>
    <submittedName>
        <fullName evidence="1">Uncharacterized protein</fullName>
    </submittedName>
</protein>
<dbReference type="Proteomes" id="UP000007058">
    <property type="component" value="Chromosome"/>
</dbReference>
<dbReference type="EMBL" id="AP007255">
    <property type="protein sequence ID" value="BAE50133.1"/>
    <property type="molecule type" value="Genomic_DNA"/>
</dbReference>
<evidence type="ECO:0000313" key="1">
    <source>
        <dbReference type="EMBL" id="BAE50133.1"/>
    </source>
</evidence>
<evidence type="ECO:0000313" key="2">
    <source>
        <dbReference type="Proteomes" id="UP000007058"/>
    </source>
</evidence>
<dbReference type="HOGENOM" id="CLU_3119502_0_0_5"/>
<accession>Q2W7P2</accession>